<dbReference type="GO" id="GO:0032153">
    <property type="term" value="C:cell division site"/>
    <property type="evidence" value="ECO:0007669"/>
    <property type="project" value="UniProtKB-UniRule"/>
</dbReference>
<dbReference type="AlphaFoldDB" id="A0A7X1B9U1"/>
<name>A0A7X1B9U1_9BACT</name>
<dbReference type="Pfam" id="PF02491">
    <property type="entry name" value="SHS2_FTSA"/>
    <property type="match status" value="1"/>
</dbReference>
<comment type="similarity">
    <text evidence="5 6">Belongs to the FtsA/MreB family.</text>
</comment>
<evidence type="ECO:0000256" key="1">
    <source>
        <dbReference type="ARBA" id="ARBA00022475"/>
    </source>
</evidence>
<evidence type="ECO:0000256" key="5">
    <source>
        <dbReference type="HAMAP-Rule" id="MF_02033"/>
    </source>
</evidence>
<comment type="subunit">
    <text evidence="5">Self-interacts. Interacts with FtsZ.</text>
</comment>
<evidence type="ECO:0000256" key="2">
    <source>
        <dbReference type="ARBA" id="ARBA00022618"/>
    </source>
</evidence>
<evidence type="ECO:0000259" key="7">
    <source>
        <dbReference type="SMART" id="SM00842"/>
    </source>
</evidence>
<dbReference type="Pfam" id="PF14450">
    <property type="entry name" value="FtsA"/>
    <property type="match status" value="1"/>
</dbReference>
<keyword evidence="2 5" id="KW-0132">Cell division</keyword>
<sequence length="403" mass="43519">MYKTKVIAGVDVGTSKVTVLLGEIHEGSKLNVIGLGQSSSQGIVKGEIVDYHLASDCVHAALLAAESQAGVSIDGVYLAQSGGHIEGFPSEASVNIRDTEGSVQQDDADHVCSLAQGRELPENRTTIHHLRRPFVLDGRQVDTPVGLEGDRLEVSYWTMHGDSRKISDSIHIINAFNLHVDDIVLAGLASSAAVATPDQKKSGALVIDIGRGTTDYALFMGGFCMRAGCLPIGGDHISNDLSIGLRMRLKQAESLKLRYGSAILEHKDKTERVWLNNDFEIGDRPIPLWSIEKIIELRVSEIFEVVLKKLGGQFNPDKLASGVILAGGTSKLANIDQCAENVFGIQAHAGDNSAMATGELKDTQFSTALGLLHYGLQYQSENSYSKHRQSSIFGRLKSLFQKA</sequence>
<dbReference type="GO" id="GO:0009898">
    <property type="term" value="C:cytoplasmic side of plasma membrane"/>
    <property type="evidence" value="ECO:0007669"/>
    <property type="project" value="UniProtKB-UniRule"/>
</dbReference>
<evidence type="ECO:0000256" key="3">
    <source>
        <dbReference type="ARBA" id="ARBA00023136"/>
    </source>
</evidence>
<evidence type="ECO:0000313" key="9">
    <source>
        <dbReference type="Proteomes" id="UP000526501"/>
    </source>
</evidence>
<keyword evidence="3 5" id="KW-0472">Membrane</keyword>
<gene>
    <name evidence="5 8" type="primary">ftsA</name>
    <name evidence="8" type="ORF">H5P27_19205</name>
</gene>
<dbReference type="InterPro" id="IPR043129">
    <property type="entry name" value="ATPase_NBD"/>
</dbReference>
<comment type="function">
    <text evidence="5 6">Cell division protein that is involved in the assembly of the Z ring. May serve as a membrane anchor for the Z ring.</text>
</comment>
<feature type="domain" description="SHS2" evidence="7">
    <location>
        <begin position="7"/>
        <end position="194"/>
    </location>
</feature>
<keyword evidence="1 5" id="KW-1003">Cell membrane</keyword>
<evidence type="ECO:0000256" key="4">
    <source>
        <dbReference type="ARBA" id="ARBA00023306"/>
    </source>
</evidence>
<dbReference type="InterPro" id="IPR050696">
    <property type="entry name" value="FtsA/MreB"/>
</dbReference>
<dbReference type="Proteomes" id="UP000526501">
    <property type="component" value="Unassembled WGS sequence"/>
</dbReference>
<reference evidence="8 9" key="1">
    <citation type="submission" date="2020-07" db="EMBL/GenBank/DDBJ databases">
        <authorList>
            <person name="Feng X."/>
        </authorList>
    </citation>
    <scope>NUCLEOTIDE SEQUENCE [LARGE SCALE GENOMIC DNA]</scope>
    <source>
        <strain evidence="8 9">JCM23202</strain>
    </source>
</reference>
<dbReference type="GO" id="GO:0043093">
    <property type="term" value="P:FtsZ-dependent cytokinesis"/>
    <property type="evidence" value="ECO:0007669"/>
    <property type="project" value="UniProtKB-UniRule"/>
</dbReference>
<dbReference type="HAMAP" id="MF_02033">
    <property type="entry name" value="FtsA"/>
    <property type="match status" value="1"/>
</dbReference>
<comment type="caution">
    <text evidence="8">The sequence shown here is derived from an EMBL/GenBank/DDBJ whole genome shotgun (WGS) entry which is preliminary data.</text>
</comment>
<dbReference type="SUPFAM" id="SSF53067">
    <property type="entry name" value="Actin-like ATPase domain"/>
    <property type="match status" value="2"/>
</dbReference>
<dbReference type="RefSeq" id="WP_185662043.1">
    <property type="nucleotide sequence ID" value="NZ_CAWPOO010000013.1"/>
</dbReference>
<dbReference type="CDD" id="cd24048">
    <property type="entry name" value="ASKHA_NBD_FtsA"/>
    <property type="match status" value="1"/>
</dbReference>
<dbReference type="EMBL" id="JACHVC010000013">
    <property type="protein sequence ID" value="MBC2608192.1"/>
    <property type="molecule type" value="Genomic_DNA"/>
</dbReference>
<keyword evidence="4 5" id="KW-0131">Cell cycle</keyword>
<keyword evidence="9" id="KW-1185">Reference proteome</keyword>
<dbReference type="PIRSF" id="PIRSF003101">
    <property type="entry name" value="FtsA"/>
    <property type="match status" value="1"/>
</dbReference>
<protein>
    <recommendedName>
        <fullName evidence="5 6">Cell division protein FtsA</fullName>
    </recommendedName>
</protein>
<dbReference type="PANTHER" id="PTHR32432:SF4">
    <property type="entry name" value="CELL DIVISION PROTEIN FTSA"/>
    <property type="match status" value="1"/>
</dbReference>
<proteinExistence type="inferred from homology"/>
<evidence type="ECO:0000313" key="8">
    <source>
        <dbReference type="EMBL" id="MBC2608192.1"/>
    </source>
</evidence>
<accession>A0A7X1B9U1</accession>
<comment type="subcellular location">
    <subcellularLocation>
        <location evidence="5">Cell membrane</location>
        <topology evidence="5">Peripheral membrane protein</topology>
        <orientation evidence="5">Cytoplasmic side</orientation>
    </subcellularLocation>
    <text evidence="5">Localizes to the Z ring in an FtsZ-dependent manner. Targeted to the membrane through a conserved C-terminal amphipathic helix.</text>
</comment>
<organism evidence="8 9">
    <name type="scientific">Pelagicoccus albus</name>
    <dbReference type="NCBI Taxonomy" id="415222"/>
    <lineage>
        <taxon>Bacteria</taxon>
        <taxon>Pseudomonadati</taxon>
        <taxon>Verrucomicrobiota</taxon>
        <taxon>Opitutia</taxon>
        <taxon>Puniceicoccales</taxon>
        <taxon>Pelagicoccaceae</taxon>
        <taxon>Pelagicoccus</taxon>
    </lineage>
</organism>
<dbReference type="PANTHER" id="PTHR32432">
    <property type="entry name" value="CELL DIVISION PROTEIN FTSA-RELATED"/>
    <property type="match status" value="1"/>
</dbReference>
<dbReference type="NCBIfam" id="TIGR01174">
    <property type="entry name" value="ftsA"/>
    <property type="match status" value="1"/>
</dbReference>
<dbReference type="InterPro" id="IPR003494">
    <property type="entry name" value="SHS2_FtsA"/>
</dbReference>
<dbReference type="Gene3D" id="3.30.420.40">
    <property type="match status" value="1"/>
</dbReference>
<dbReference type="SMART" id="SM00842">
    <property type="entry name" value="FtsA"/>
    <property type="match status" value="1"/>
</dbReference>
<evidence type="ECO:0000256" key="6">
    <source>
        <dbReference type="PIRNR" id="PIRNR003101"/>
    </source>
</evidence>
<dbReference type="InterPro" id="IPR020823">
    <property type="entry name" value="Cell_div_FtsA"/>
</dbReference>